<sequence length="156" mass="16665">MAPPESENTMSPAASTEANIAVVRRFVDEVVNGGDLDTIDELWADDMIWRGGSLGEHHGIDAYKNFMAANAVGAFTGMRLDVIQVVAQGDTVVLLFTNSGTHTGAFMGTAPTGRHARWLGTAVYRIKDHKIAEATFAEDILGMLFQLGITTLPSAA</sequence>
<name>A0ABY6YFK6_9ACTN</name>
<dbReference type="Gene3D" id="3.10.450.50">
    <property type="match status" value="1"/>
</dbReference>
<proteinExistence type="predicted"/>
<reference evidence="1 2" key="1">
    <citation type="journal article" date="2013" name="Int. J. Syst. Evol. Microbiol.">
        <title>Description of Streptomonospora sediminis sp. nov. and Streptomonospora nanhaiensis sp. nov., and reclassification of Nocardiopsis arabia Hozzein &amp; Goodfellow 2008 as Streptomonospora arabica comb. nov. and emended description of the genus Streptomonospora.</title>
        <authorList>
            <person name="Zhang D.F."/>
            <person name="Pan H.Q."/>
            <person name="He J."/>
            <person name="Zhang X.M."/>
            <person name="Zhang Y.G."/>
            <person name="Klenk H.P."/>
            <person name="Hu J.C."/>
            <person name="Li W.J."/>
        </authorList>
    </citation>
    <scope>NUCLEOTIDE SEQUENCE [LARGE SCALE GENOMIC DNA]</scope>
    <source>
        <strain evidence="1 2">12A09</strain>
    </source>
</reference>
<dbReference type="InterPro" id="IPR009959">
    <property type="entry name" value="Cyclase_SnoaL-like"/>
</dbReference>
<dbReference type="EMBL" id="CP113264">
    <property type="protein sequence ID" value="WAE71033.1"/>
    <property type="molecule type" value="Genomic_DNA"/>
</dbReference>
<accession>A0ABY6YFK6</accession>
<organism evidence="1 2">
    <name type="scientific">Streptomonospora nanhaiensis</name>
    <dbReference type="NCBI Taxonomy" id="1323731"/>
    <lineage>
        <taxon>Bacteria</taxon>
        <taxon>Bacillati</taxon>
        <taxon>Actinomycetota</taxon>
        <taxon>Actinomycetes</taxon>
        <taxon>Streptosporangiales</taxon>
        <taxon>Nocardiopsidaceae</taxon>
        <taxon>Streptomonospora</taxon>
    </lineage>
</organism>
<dbReference type="RefSeq" id="WP_267944836.1">
    <property type="nucleotide sequence ID" value="NZ_CP113264.1"/>
</dbReference>
<keyword evidence="2" id="KW-1185">Reference proteome</keyword>
<evidence type="ECO:0000313" key="2">
    <source>
        <dbReference type="Proteomes" id="UP001156498"/>
    </source>
</evidence>
<dbReference type="Pfam" id="PF07366">
    <property type="entry name" value="SnoaL"/>
    <property type="match status" value="1"/>
</dbReference>
<dbReference type="SUPFAM" id="SSF54427">
    <property type="entry name" value="NTF2-like"/>
    <property type="match status" value="1"/>
</dbReference>
<protein>
    <submittedName>
        <fullName evidence="1">Ester cyclase</fullName>
    </submittedName>
</protein>
<gene>
    <name evidence="1" type="ORF">OUQ99_17510</name>
</gene>
<evidence type="ECO:0000313" key="1">
    <source>
        <dbReference type="EMBL" id="WAE71033.1"/>
    </source>
</evidence>
<dbReference type="PANTHER" id="PTHR38436">
    <property type="entry name" value="POLYKETIDE CYCLASE SNOAL-LIKE DOMAIN"/>
    <property type="match status" value="1"/>
</dbReference>
<dbReference type="Proteomes" id="UP001156498">
    <property type="component" value="Chromosome"/>
</dbReference>
<dbReference type="PANTHER" id="PTHR38436:SF1">
    <property type="entry name" value="ESTER CYCLASE"/>
    <property type="match status" value="1"/>
</dbReference>
<dbReference type="InterPro" id="IPR032710">
    <property type="entry name" value="NTF2-like_dom_sf"/>
</dbReference>